<evidence type="ECO:0000313" key="3">
    <source>
        <dbReference type="Proteomes" id="UP000887578"/>
    </source>
</evidence>
<accession>A0A914PZQ7</accession>
<feature type="region of interest" description="Disordered" evidence="1">
    <location>
        <begin position="101"/>
        <end position="133"/>
    </location>
</feature>
<evidence type="ECO:0000256" key="1">
    <source>
        <dbReference type="SAM" id="MobiDB-lite"/>
    </source>
</evidence>
<keyword evidence="2" id="KW-1133">Transmembrane helix</keyword>
<keyword evidence="2" id="KW-0472">Membrane</keyword>
<dbReference type="Proteomes" id="UP000887578">
    <property type="component" value="Unplaced"/>
</dbReference>
<protein>
    <submittedName>
        <fullName evidence="4">Uncharacterized protein</fullName>
    </submittedName>
</protein>
<name>A0A914PZQ7_9BILA</name>
<reference evidence="4" key="1">
    <citation type="submission" date="2022-11" db="UniProtKB">
        <authorList>
            <consortium name="WormBaseParasite"/>
        </authorList>
    </citation>
    <scope>IDENTIFICATION</scope>
</reference>
<dbReference type="AlphaFoldDB" id="A0A914PZQ7"/>
<evidence type="ECO:0000256" key="2">
    <source>
        <dbReference type="SAM" id="Phobius"/>
    </source>
</evidence>
<dbReference type="WBParaSite" id="PDA_v2.g24362.t1">
    <property type="protein sequence ID" value="PDA_v2.g24362.t1"/>
    <property type="gene ID" value="PDA_v2.g24362"/>
</dbReference>
<organism evidence="3 4">
    <name type="scientific">Panagrolaimus davidi</name>
    <dbReference type="NCBI Taxonomy" id="227884"/>
    <lineage>
        <taxon>Eukaryota</taxon>
        <taxon>Metazoa</taxon>
        <taxon>Ecdysozoa</taxon>
        <taxon>Nematoda</taxon>
        <taxon>Chromadorea</taxon>
        <taxon>Rhabditida</taxon>
        <taxon>Tylenchina</taxon>
        <taxon>Panagrolaimomorpha</taxon>
        <taxon>Panagrolaimoidea</taxon>
        <taxon>Panagrolaimidae</taxon>
        <taxon>Panagrolaimus</taxon>
    </lineage>
</organism>
<keyword evidence="2" id="KW-0812">Transmembrane</keyword>
<proteinExistence type="predicted"/>
<feature type="transmembrane region" description="Helical" evidence="2">
    <location>
        <begin position="64"/>
        <end position="88"/>
    </location>
</feature>
<keyword evidence="3" id="KW-1185">Reference proteome</keyword>
<evidence type="ECO:0000313" key="4">
    <source>
        <dbReference type="WBParaSite" id="PDA_v2.g24362.t1"/>
    </source>
</evidence>
<feature type="compositionally biased region" description="Acidic residues" evidence="1">
    <location>
        <begin position="107"/>
        <end position="127"/>
    </location>
</feature>
<sequence length="133" mass="15336">MDKSWSIKKHEISSTFVIQNPFEFPRQQNDTVSEPEMSQFKASQRLFNPDKAINSDMGIIVEGLINYCLVGSAVLFIQIIGLALYLLYLNYIVKVPENEEEKAAIEKDEEEEFVSEAEDDDDDEQIEEEPKQK</sequence>